<evidence type="ECO:0000313" key="3">
    <source>
        <dbReference type="EMBL" id="KAK0732604.1"/>
    </source>
</evidence>
<evidence type="ECO:0000313" key="4">
    <source>
        <dbReference type="Proteomes" id="UP001172159"/>
    </source>
</evidence>
<dbReference type="AlphaFoldDB" id="A0AA40E8W5"/>
<evidence type="ECO:0000256" key="2">
    <source>
        <dbReference type="SAM" id="SignalP"/>
    </source>
</evidence>
<dbReference type="PANTHER" id="PTHR39219:SF1">
    <property type="entry name" value="ER MEMBRANE PROTEIN COMPLEX SUBUNIT 10"/>
    <property type="match status" value="1"/>
</dbReference>
<comment type="caution">
    <text evidence="3">The sequence shown here is derived from an EMBL/GenBank/DDBJ whole genome shotgun (WGS) entry which is preliminary data.</text>
</comment>
<name>A0AA40E8W5_9PEZI</name>
<dbReference type="EMBL" id="JAUKTV010000008">
    <property type="protein sequence ID" value="KAK0732604.1"/>
    <property type="molecule type" value="Genomic_DNA"/>
</dbReference>
<feature type="region of interest" description="Disordered" evidence="1">
    <location>
        <begin position="59"/>
        <end position="79"/>
    </location>
</feature>
<dbReference type="Proteomes" id="UP001172159">
    <property type="component" value="Unassembled WGS sequence"/>
</dbReference>
<gene>
    <name evidence="3" type="ORF">B0T21DRAFT_349597</name>
</gene>
<accession>A0AA40E8W5</accession>
<organism evidence="3 4">
    <name type="scientific">Apiosordaria backusii</name>
    <dbReference type="NCBI Taxonomy" id="314023"/>
    <lineage>
        <taxon>Eukaryota</taxon>
        <taxon>Fungi</taxon>
        <taxon>Dikarya</taxon>
        <taxon>Ascomycota</taxon>
        <taxon>Pezizomycotina</taxon>
        <taxon>Sordariomycetes</taxon>
        <taxon>Sordariomycetidae</taxon>
        <taxon>Sordariales</taxon>
        <taxon>Lasiosphaeriaceae</taxon>
        <taxon>Apiosordaria</taxon>
    </lineage>
</organism>
<protein>
    <recommendedName>
        <fullName evidence="5">Cyclin-dependent protein kinase regulator pho80</fullName>
    </recommendedName>
</protein>
<evidence type="ECO:0000256" key="1">
    <source>
        <dbReference type="SAM" id="MobiDB-lite"/>
    </source>
</evidence>
<dbReference type="PANTHER" id="PTHR39219">
    <property type="entry name" value="ER MEMBRANE PROTEIN COMPLEX SUBUNIT 10"/>
    <property type="match status" value="1"/>
</dbReference>
<proteinExistence type="predicted"/>
<keyword evidence="4" id="KW-1185">Reference proteome</keyword>
<feature type="chain" id="PRO_5041420037" description="Cyclin-dependent protein kinase regulator pho80" evidence="2">
    <location>
        <begin position="21"/>
        <end position="210"/>
    </location>
</feature>
<dbReference type="Pfam" id="PF21203">
    <property type="entry name" value="ECM10"/>
    <property type="match status" value="1"/>
</dbReference>
<reference evidence="3" key="1">
    <citation type="submission" date="2023-06" db="EMBL/GenBank/DDBJ databases">
        <title>Genome-scale phylogeny and comparative genomics of the fungal order Sordariales.</title>
        <authorList>
            <consortium name="Lawrence Berkeley National Laboratory"/>
            <person name="Hensen N."/>
            <person name="Bonometti L."/>
            <person name="Westerberg I."/>
            <person name="Brannstrom I.O."/>
            <person name="Guillou S."/>
            <person name="Cros-Aarteil S."/>
            <person name="Calhoun S."/>
            <person name="Haridas S."/>
            <person name="Kuo A."/>
            <person name="Mondo S."/>
            <person name="Pangilinan J."/>
            <person name="Riley R."/>
            <person name="Labutti K."/>
            <person name="Andreopoulos B."/>
            <person name="Lipzen A."/>
            <person name="Chen C."/>
            <person name="Yanf M."/>
            <person name="Daum C."/>
            <person name="Ng V."/>
            <person name="Clum A."/>
            <person name="Steindorff A."/>
            <person name="Ohm R."/>
            <person name="Martin F."/>
            <person name="Silar P."/>
            <person name="Natvig D."/>
            <person name="Lalanne C."/>
            <person name="Gautier V."/>
            <person name="Ament-Velasquez S.L."/>
            <person name="Kruys A."/>
            <person name="Hutchinson M.I."/>
            <person name="Powell A.J."/>
            <person name="Barry K."/>
            <person name="Miller A.N."/>
            <person name="Grigoriev I.V."/>
            <person name="Debuchy R."/>
            <person name="Gladieux P."/>
            <person name="Thoren M.H."/>
            <person name="Johannesson H."/>
        </authorList>
    </citation>
    <scope>NUCLEOTIDE SEQUENCE</scope>
    <source>
        <strain evidence="3">CBS 540.89</strain>
    </source>
</reference>
<sequence>MKPSSLLSALLATLATAVTAQEFDDERDSSTTSGRIAPVYIQPISSTSHPTLLAELQYHPSSPEQSDDSPASSVLSYEPPEFDSDTKLVRVGVYDPTTSHWISSASVVSVDNFGQGYQPHFVLNVDEKGEEPLGVAVRGVRVDAGQTRSFGPKVQVVGMERGKQPGLGKPVVLSAEGKKVEVEERSFLQKYWWAILLGAVLLLGGGGDGK</sequence>
<evidence type="ECO:0008006" key="5">
    <source>
        <dbReference type="Google" id="ProtNLM"/>
    </source>
</evidence>
<feature type="signal peptide" evidence="2">
    <location>
        <begin position="1"/>
        <end position="20"/>
    </location>
</feature>
<keyword evidence="2" id="KW-0732">Signal</keyword>
<feature type="compositionally biased region" description="Polar residues" evidence="1">
    <location>
        <begin position="59"/>
        <end position="75"/>
    </location>
</feature>